<evidence type="ECO:0000313" key="4">
    <source>
        <dbReference type="EMBL" id="MBK1629824.1"/>
    </source>
</evidence>
<keyword evidence="1" id="KW-0175">Coiled coil</keyword>
<accession>A0ABS1CD70</accession>
<dbReference type="Pfam" id="PF05685">
    <property type="entry name" value="Uma2"/>
    <property type="match status" value="1"/>
</dbReference>
<proteinExistence type="predicted"/>
<dbReference type="EMBL" id="NRRV01000005">
    <property type="protein sequence ID" value="MBK1629824.1"/>
    <property type="molecule type" value="Genomic_DNA"/>
</dbReference>
<sequence>MPTTAADNAAHAATERRAGADLADPPDFVEDTDRTLTPGSEDGRYVSEQTYWEDYYFESDIQYEWNNGRVEEKPVSDYATILVYQWLMALLRHYLKARPIATYVTLNMGFRLRLPGRVVVRKPDFGVVRHDNPQPLLPHDASYHGVFDLCVEALPELKRRDIERDAVTKKGEYAAAGVPEYYILHADPEHQAFFTRTESGLYVPIEPADGVIHSQVLPGFRFRGSDLTAQPDDEALRDDPVYADFVLPGWRADRERAEAEAARAEAEGAARADAEARARDAEAALARLRARLDDAQGD</sequence>
<evidence type="ECO:0000256" key="1">
    <source>
        <dbReference type="SAM" id="Coils"/>
    </source>
</evidence>
<evidence type="ECO:0000259" key="3">
    <source>
        <dbReference type="Pfam" id="PF05685"/>
    </source>
</evidence>
<dbReference type="Gene3D" id="3.90.1570.10">
    <property type="entry name" value="tt1808, chain A"/>
    <property type="match status" value="1"/>
</dbReference>
<reference evidence="4 5" key="1">
    <citation type="journal article" date="2020" name="Microorganisms">
        <title>Osmotic Adaptation and Compatible Solute Biosynthesis of Phototrophic Bacteria as Revealed from Genome Analyses.</title>
        <authorList>
            <person name="Imhoff J.F."/>
            <person name="Rahn T."/>
            <person name="Kunzel S."/>
            <person name="Keller A."/>
            <person name="Neulinger S.C."/>
        </authorList>
    </citation>
    <scope>NUCLEOTIDE SEQUENCE [LARGE SCALE GENOMIC DNA]</scope>
    <source>
        <strain evidence="4 5">DSM 6210</strain>
    </source>
</reference>
<gene>
    <name evidence="4" type="ORF">CKO31_03520</name>
</gene>
<dbReference type="InterPro" id="IPR008538">
    <property type="entry name" value="Uma2"/>
</dbReference>
<name>A0ABS1CD70_9GAMM</name>
<dbReference type="CDD" id="cd06260">
    <property type="entry name" value="DUF820-like"/>
    <property type="match status" value="1"/>
</dbReference>
<dbReference type="RefSeq" id="WP_200234136.1">
    <property type="nucleotide sequence ID" value="NZ_NRRV01000005.1"/>
</dbReference>
<keyword evidence="5" id="KW-1185">Reference proteome</keyword>
<feature type="compositionally biased region" description="Low complexity" evidence="2">
    <location>
        <begin position="1"/>
        <end position="12"/>
    </location>
</feature>
<feature type="domain" description="Putative restriction endonuclease" evidence="3">
    <location>
        <begin position="53"/>
        <end position="221"/>
    </location>
</feature>
<evidence type="ECO:0000313" key="5">
    <source>
        <dbReference type="Proteomes" id="UP000748752"/>
    </source>
</evidence>
<feature type="region of interest" description="Disordered" evidence="2">
    <location>
        <begin position="1"/>
        <end position="43"/>
    </location>
</feature>
<dbReference type="Proteomes" id="UP000748752">
    <property type="component" value="Unassembled WGS sequence"/>
</dbReference>
<organism evidence="4 5">
    <name type="scientific">Thiohalocapsa halophila</name>
    <dbReference type="NCBI Taxonomy" id="69359"/>
    <lineage>
        <taxon>Bacteria</taxon>
        <taxon>Pseudomonadati</taxon>
        <taxon>Pseudomonadota</taxon>
        <taxon>Gammaproteobacteria</taxon>
        <taxon>Chromatiales</taxon>
        <taxon>Chromatiaceae</taxon>
        <taxon>Thiohalocapsa</taxon>
    </lineage>
</organism>
<evidence type="ECO:0000256" key="2">
    <source>
        <dbReference type="SAM" id="MobiDB-lite"/>
    </source>
</evidence>
<feature type="coiled-coil region" evidence="1">
    <location>
        <begin position="247"/>
        <end position="298"/>
    </location>
</feature>
<protein>
    <recommendedName>
        <fullName evidence="3">Putative restriction endonuclease domain-containing protein</fullName>
    </recommendedName>
</protein>
<dbReference type="InterPro" id="IPR012296">
    <property type="entry name" value="Nuclease_put_TT1808"/>
</dbReference>
<comment type="caution">
    <text evidence="4">The sequence shown here is derived from an EMBL/GenBank/DDBJ whole genome shotgun (WGS) entry which is preliminary data.</text>
</comment>
<dbReference type="SUPFAM" id="SSF52980">
    <property type="entry name" value="Restriction endonuclease-like"/>
    <property type="match status" value="1"/>
</dbReference>
<dbReference type="InterPro" id="IPR011335">
    <property type="entry name" value="Restrct_endonuc-II-like"/>
</dbReference>